<proteinExistence type="predicted"/>
<name>A0A2H0VCM8_9BACT</name>
<reference evidence="3" key="1">
    <citation type="submission" date="2017-09" db="EMBL/GenBank/DDBJ databases">
        <title>Depth-based differentiation of microbial function through sediment-hosted aquifers and enrichment of novel symbionts in the deep terrestrial subsurface.</title>
        <authorList>
            <person name="Probst A.J."/>
            <person name="Ladd B."/>
            <person name="Jarett J.K."/>
            <person name="Geller-Mcgrath D.E."/>
            <person name="Sieber C.M.K."/>
            <person name="Emerson J.B."/>
            <person name="Anantharaman K."/>
            <person name="Thomas B.C."/>
            <person name="Malmstrom R."/>
            <person name="Stieglmeier M."/>
            <person name="Klingl A."/>
            <person name="Woyke T."/>
            <person name="Ryan C.M."/>
            <person name="Banfield J.F."/>
        </authorList>
    </citation>
    <scope>NUCLEOTIDE SEQUENCE [LARGE SCALE GENOMIC DNA]</scope>
</reference>
<dbReference type="EMBL" id="PFAJ01000061">
    <property type="protein sequence ID" value="PIR96823.1"/>
    <property type="molecule type" value="Genomic_DNA"/>
</dbReference>
<protein>
    <recommendedName>
        <fullName evidence="4">PilN domain-containing protein</fullName>
    </recommendedName>
</protein>
<feature type="transmembrane region" description="Helical" evidence="1">
    <location>
        <begin position="28"/>
        <end position="50"/>
    </location>
</feature>
<keyword evidence="1" id="KW-0812">Transmembrane</keyword>
<sequence>MKKLANLLPKEDQKEIKLVNITSRLINLFIWILISLSVLILLTVATKFYLSSESGRVNDRIVLQEQVVTKEENQELKQKLTEFNTHLDNLEKLSDSHAVWSEVVVELARLAPQDMAIDSFLANRETGQISVTGFAKLRDSILDFRKNLLESEYFEDVNFPLANLVKPTDANFRYNFFVKEDILLESS</sequence>
<evidence type="ECO:0000256" key="1">
    <source>
        <dbReference type="SAM" id="Phobius"/>
    </source>
</evidence>
<dbReference type="Proteomes" id="UP000230557">
    <property type="component" value="Unassembled WGS sequence"/>
</dbReference>
<comment type="caution">
    <text evidence="2">The sequence shown here is derived from an EMBL/GenBank/DDBJ whole genome shotgun (WGS) entry which is preliminary data.</text>
</comment>
<organism evidence="2 3">
    <name type="scientific">Candidatus Doudnabacteria bacterium CG10_big_fil_rev_8_21_14_0_10_41_10</name>
    <dbReference type="NCBI Taxonomy" id="1974551"/>
    <lineage>
        <taxon>Bacteria</taxon>
        <taxon>Candidatus Doudnaibacteriota</taxon>
    </lineage>
</organism>
<evidence type="ECO:0000313" key="2">
    <source>
        <dbReference type="EMBL" id="PIR96823.1"/>
    </source>
</evidence>
<keyword evidence="1" id="KW-0472">Membrane</keyword>
<evidence type="ECO:0000313" key="3">
    <source>
        <dbReference type="Proteomes" id="UP000230557"/>
    </source>
</evidence>
<evidence type="ECO:0008006" key="4">
    <source>
        <dbReference type="Google" id="ProtNLM"/>
    </source>
</evidence>
<dbReference type="AlphaFoldDB" id="A0A2H0VCM8"/>
<dbReference type="InterPro" id="IPR007813">
    <property type="entry name" value="PilN"/>
</dbReference>
<keyword evidence="1" id="KW-1133">Transmembrane helix</keyword>
<accession>A0A2H0VCM8</accession>
<gene>
    <name evidence="2" type="ORF">COT91_04700</name>
</gene>
<dbReference type="Pfam" id="PF05137">
    <property type="entry name" value="PilN"/>
    <property type="match status" value="1"/>
</dbReference>